<proteinExistence type="predicted"/>
<evidence type="ECO:0000313" key="2">
    <source>
        <dbReference type="Proteomes" id="UP001152622"/>
    </source>
</evidence>
<reference evidence="1" key="1">
    <citation type="journal article" date="2023" name="Science">
        <title>Genome structures resolve the early diversification of teleost fishes.</title>
        <authorList>
            <person name="Parey E."/>
            <person name="Louis A."/>
            <person name="Montfort J."/>
            <person name="Bouchez O."/>
            <person name="Roques C."/>
            <person name="Iampietro C."/>
            <person name="Lluch J."/>
            <person name="Castinel A."/>
            <person name="Donnadieu C."/>
            <person name="Desvignes T."/>
            <person name="Floi Bucao C."/>
            <person name="Jouanno E."/>
            <person name="Wen M."/>
            <person name="Mejri S."/>
            <person name="Dirks R."/>
            <person name="Jansen H."/>
            <person name="Henkel C."/>
            <person name="Chen W.J."/>
            <person name="Zahm M."/>
            <person name="Cabau C."/>
            <person name="Klopp C."/>
            <person name="Thompson A.W."/>
            <person name="Robinson-Rechavi M."/>
            <person name="Braasch I."/>
            <person name="Lecointre G."/>
            <person name="Bobe J."/>
            <person name="Postlethwait J.H."/>
            <person name="Berthelot C."/>
            <person name="Roest Crollius H."/>
            <person name="Guiguen Y."/>
        </authorList>
    </citation>
    <scope>NUCLEOTIDE SEQUENCE</scope>
    <source>
        <strain evidence="1">WJC10195</strain>
    </source>
</reference>
<evidence type="ECO:0000313" key="1">
    <source>
        <dbReference type="EMBL" id="KAJ8345688.1"/>
    </source>
</evidence>
<dbReference type="AlphaFoldDB" id="A0A9Q1IN24"/>
<keyword evidence="2" id="KW-1185">Reference proteome</keyword>
<protein>
    <submittedName>
        <fullName evidence="1">Uncharacterized protein</fullName>
    </submittedName>
</protein>
<gene>
    <name evidence="1" type="ORF">SKAU_G00298810</name>
</gene>
<dbReference type="EMBL" id="JAINUF010000012">
    <property type="protein sequence ID" value="KAJ8345688.1"/>
    <property type="molecule type" value="Genomic_DNA"/>
</dbReference>
<dbReference type="Proteomes" id="UP001152622">
    <property type="component" value="Chromosome 12"/>
</dbReference>
<organism evidence="1 2">
    <name type="scientific">Synaphobranchus kaupii</name>
    <name type="common">Kaup's arrowtooth eel</name>
    <dbReference type="NCBI Taxonomy" id="118154"/>
    <lineage>
        <taxon>Eukaryota</taxon>
        <taxon>Metazoa</taxon>
        <taxon>Chordata</taxon>
        <taxon>Craniata</taxon>
        <taxon>Vertebrata</taxon>
        <taxon>Euteleostomi</taxon>
        <taxon>Actinopterygii</taxon>
        <taxon>Neopterygii</taxon>
        <taxon>Teleostei</taxon>
        <taxon>Anguilliformes</taxon>
        <taxon>Synaphobranchidae</taxon>
        <taxon>Synaphobranchus</taxon>
    </lineage>
</organism>
<accession>A0A9Q1IN24</accession>
<name>A0A9Q1IN24_SYNKA</name>
<sequence>MSRVDLRDVRFRLKKGPPPCGYQVTPPQPLAAAMANGVHRPGAHTPPECMPALFPRPANQRLLGNVGHERGFPGAASCRETVCAGLTSRSLSVISQTTRLGPHGGIGLRVPLSHAARSGSRPSACTTEPALDPCVFYTCS</sequence>
<comment type="caution">
    <text evidence="1">The sequence shown here is derived from an EMBL/GenBank/DDBJ whole genome shotgun (WGS) entry which is preliminary data.</text>
</comment>